<evidence type="ECO:0000313" key="2">
    <source>
        <dbReference type="Proteomes" id="UP001172155"/>
    </source>
</evidence>
<evidence type="ECO:0000313" key="1">
    <source>
        <dbReference type="EMBL" id="KAK0745721.1"/>
    </source>
</evidence>
<dbReference type="Proteomes" id="UP001172155">
    <property type="component" value="Unassembled WGS sequence"/>
</dbReference>
<protein>
    <submittedName>
        <fullName evidence="1">Uncharacterized protein</fullName>
    </submittedName>
</protein>
<sequence length="106" mass="12395">MKELVSQFDSTAYRAPESPLRNLRTISSQHVDRVRKELDGKRVLGTKARPLSEYQGRYWNSPRNYFVNVKQSEEEDSSHQRPLTMTADLLAERVYALEHCNYVTFS</sequence>
<accession>A0AA40EUI2</accession>
<reference evidence="1" key="1">
    <citation type="submission" date="2023-06" db="EMBL/GenBank/DDBJ databases">
        <title>Genome-scale phylogeny and comparative genomics of the fungal order Sordariales.</title>
        <authorList>
            <consortium name="Lawrence Berkeley National Laboratory"/>
            <person name="Hensen N."/>
            <person name="Bonometti L."/>
            <person name="Westerberg I."/>
            <person name="Brannstrom I.O."/>
            <person name="Guillou S."/>
            <person name="Cros-Aarteil S."/>
            <person name="Calhoun S."/>
            <person name="Haridas S."/>
            <person name="Kuo A."/>
            <person name="Mondo S."/>
            <person name="Pangilinan J."/>
            <person name="Riley R."/>
            <person name="LaButti K."/>
            <person name="Andreopoulos B."/>
            <person name="Lipzen A."/>
            <person name="Chen C."/>
            <person name="Yanf M."/>
            <person name="Daum C."/>
            <person name="Ng V."/>
            <person name="Clum A."/>
            <person name="Steindorff A."/>
            <person name="Ohm R."/>
            <person name="Martin F."/>
            <person name="Silar P."/>
            <person name="Natvig D."/>
            <person name="Lalanne C."/>
            <person name="Gautier V."/>
            <person name="Ament-velasquez S.L."/>
            <person name="Kruys A."/>
            <person name="Hutchinson M.I."/>
            <person name="Powell A.J."/>
            <person name="Barry K."/>
            <person name="Miller A.N."/>
            <person name="Grigoriev I.V."/>
            <person name="Debuchy R."/>
            <person name="Gladieux P."/>
            <person name="Thoren M.H."/>
            <person name="Johannesson H."/>
        </authorList>
    </citation>
    <scope>NUCLEOTIDE SEQUENCE</scope>
    <source>
        <strain evidence="1">SMH3187-1</strain>
    </source>
</reference>
<dbReference type="EMBL" id="JAUKUD010000004">
    <property type="protein sequence ID" value="KAK0745721.1"/>
    <property type="molecule type" value="Genomic_DNA"/>
</dbReference>
<name>A0AA40EUI2_9PEZI</name>
<organism evidence="1 2">
    <name type="scientific">Schizothecium vesticola</name>
    <dbReference type="NCBI Taxonomy" id="314040"/>
    <lineage>
        <taxon>Eukaryota</taxon>
        <taxon>Fungi</taxon>
        <taxon>Dikarya</taxon>
        <taxon>Ascomycota</taxon>
        <taxon>Pezizomycotina</taxon>
        <taxon>Sordariomycetes</taxon>
        <taxon>Sordariomycetidae</taxon>
        <taxon>Sordariales</taxon>
        <taxon>Schizotheciaceae</taxon>
        <taxon>Schizothecium</taxon>
    </lineage>
</organism>
<keyword evidence="2" id="KW-1185">Reference proteome</keyword>
<comment type="caution">
    <text evidence="1">The sequence shown here is derived from an EMBL/GenBank/DDBJ whole genome shotgun (WGS) entry which is preliminary data.</text>
</comment>
<proteinExistence type="predicted"/>
<dbReference type="AlphaFoldDB" id="A0AA40EUI2"/>
<gene>
    <name evidence="1" type="ORF">B0T18DRAFT_326104</name>
</gene>